<proteinExistence type="predicted"/>
<keyword evidence="2" id="KW-1185">Reference proteome</keyword>
<protein>
    <submittedName>
        <fullName evidence="1">Uncharacterized protein</fullName>
    </submittedName>
</protein>
<organism evidence="1 2">
    <name type="scientific">Rubroshorea leprosula</name>
    <dbReference type="NCBI Taxonomy" id="152421"/>
    <lineage>
        <taxon>Eukaryota</taxon>
        <taxon>Viridiplantae</taxon>
        <taxon>Streptophyta</taxon>
        <taxon>Embryophyta</taxon>
        <taxon>Tracheophyta</taxon>
        <taxon>Spermatophyta</taxon>
        <taxon>Magnoliopsida</taxon>
        <taxon>eudicotyledons</taxon>
        <taxon>Gunneridae</taxon>
        <taxon>Pentapetalae</taxon>
        <taxon>rosids</taxon>
        <taxon>malvids</taxon>
        <taxon>Malvales</taxon>
        <taxon>Dipterocarpaceae</taxon>
        <taxon>Rubroshorea</taxon>
    </lineage>
</organism>
<comment type="caution">
    <text evidence="1">The sequence shown here is derived from an EMBL/GenBank/DDBJ whole genome shotgun (WGS) entry which is preliminary data.</text>
</comment>
<sequence>MSWKTALISTSLPTVNNNLFFQPYSFAHTLSLIVLNVCSFI</sequence>
<dbReference type="AlphaFoldDB" id="A0AAV5MM21"/>
<reference evidence="1 2" key="1">
    <citation type="journal article" date="2021" name="Commun. Biol.">
        <title>The genome of Shorea leprosula (Dipterocarpaceae) highlights the ecological relevance of drought in aseasonal tropical rainforests.</title>
        <authorList>
            <person name="Ng K.K.S."/>
            <person name="Kobayashi M.J."/>
            <person name="Fawcett J.A."/>
            <person name="Hatakeyama M."/>
            <person name="Paape T."/>
            <person name="Ng C.H."/>
            <person name="Ang C.C."/>
            <person name="Tnah L.H."/>
            <person name="Lee C.T."/>
            <person name="Nishiyama T."/>
            <person name="Sese J."/>
            <person name="O'Brien M.J."/>
            <person name="Copetti D."/>
            <person name="Mohd Noor M.I."/>
            <person name="Ong R.C."/>
            <person name="Putra M."/>
            <person name="Sireger I.Z."/>
            <person name="Indrioko S."/>
            <person name="Kosugi Y."/>
            <person name="Izuno A."/>
            <person name="Isagi Y."/>
            <person name="Lee S.L."/>
            <person name="Shimizu K.K."/>
        </authorList>
    </citation>
    <scope>NUCLEOTIDE SEQUENCE [LARGE SCALE GENOMIC DNA]</scope>
    <source>
        <strain evidence="1">214</strain>
    </source>
</reference>
<evidence type="ECO:0000313" key="2">
    <source>
        <dbReference type="Proteomes" id="UP001054252"/>
    </source>
</evidence>
<dbReference type="EMBL" id="BPVZ01000423">
    <property type="protein sequence ID" value="GKV51023.1"/>
    <property type="molecule type" value="Genomic_DNA"/>
</dbReference>
<accession>A0AAV5MM21</accession>
<name>A0AAV5MM21_9ROSI</name>
<gene>
    <name evidence="1" type="ORF">SLEP1_g57700</name>
</gene>
<evidence type="ECO:0000313" key="1">
    <source>
        <dbReference type="EMBL" id="GKV51023.1"/>
    </source>
</evidence>
<dbReference type="Proteomes" id="UP001054252">
    <property type="component" value="Unassembled WGS sequence"/>
</dbReference>